<evidence type="ECO:0000256" key="2">
    <source>
        <dbReference type="ARBA" id="ARBA00022679"/>
    </source>
</evidence>
<dbReference type="CDD" id="cd02440">
    <property type="entry name" value="AdoMet_MTases"/>
    <property type="match status" value="1"/>
</dbReference>
<dbReference type="Pfam" id="PF13649">
    <property type="entry name" value="Methyltransf_25"/>
    <property type="match status" value="1"/>
</dbReference>
<keyword evidence="6" id="KW-1185">Reference proteome</keyword>
<feature type="domain" description="Methyltransferase" evidence="4">
    <location>
        <begin position="57"/>
        <end position="153"/>
    </location>
</feature>
<dbReference type="GO" id="GO:0032259">
    <property type="term" value="P:methylation"/>
    <property type="evidence" value="ECO:0007669"/>
    <property type="project" value="UniProtKB-KW"/>
</dbReference>
<proteinExistence type="predicted"/>
<dbReference type="SUPFAM" id="SSF53335">
    <property type="entry name" value="S-adenosyl-L-methionine-dependent methyltransferases"/>
    <property type="match status" value="1"/>
</dbReference>
<evidence type="ECO:0000256" key="3">
    <source>
        <dbReference type="ARBA" id="ARBA00022691"/>
    </source>
</evidence>
<accession>A0ABU3ZRI1</accession>
<evidence type="ECO:0000313" key="5">
    <source>
        <dbReference type="EMBL" id="MDV5822123.1"/>
    </source>
</evidence>
<dbReference type="GO" id="GO:0008168">
    <property type="term" value="F:methyltransferase activity"/>
    <property type="evidence" value="ECO:0007669"/>
    <property type="project" value="UniProtKB-KW"/>
</dbReference>
<evidence type="ECO:0000256" key="1">
    <source>
        <dbReference type="ARBA" id="ARBA00022603"/>
    </source>
</evidence>
<dbReference type="EMBL" id="JAPTHD010000001">
    <property type="protein sequence ID" value="MDV5822123.1"/>
    <property type="molecule type" value="Genomic_DNA"/>
</dbReference>
<keyword evidence="3" id="KW-0949">S-adenosyl-L-methionine</keyword>
<dbReference type="RefSeq" id="WP_317515410.1">
    <property type="nucleotide sequence ID" value="NZ_JAPTHD010000001.1"/>
</dbReference>
<protein>
    <submittedName>
        <fullName evidence="5">Class I SAM-dependent methyltransferase</fullName>
    </submittedName>
</protein>
<keyword evidence="2" id="KW-0808">Transferase</keyword>
<dbReference type="PANTHER" id="PTHR43464:SF19">
    <property type="entry name" value="UBIQUINONE BIOSYNTHESIS O-METHYLTRANSFERASE, MITOCHONDRIAL"/>
    <property type="match status" value="1"/>
</dbReference>
<dbReference type="Proteomes" id="UP001185984">
    <property type="component" value="Unassembled WGS sequence"/>
</dbReference>
<dbReference type="InterPro" id="IPR029063">
    <property type="entry name" value="SAM-dependent_MTases_sf"/>
</dbReference>
<dbReference type="InterPro" id="IPR041698">
    <property type="entry name" value="Methyltransf_25"/>
</dbReference>
<evidence type="ECO:0000313" key="6">
    <source>
        <dbReference type="Proteomes" id="UP001185984"/>
    </source>
</evidence>
<dbReference type="Gene3D" id="3.40.50.150">
    <property type="entry name" value="Vaccinia Virus protein VP39"/>
    <property type="match status" value="1"/>
</dbReference>
<dbReference type="PANTHER" id="PTHR43464">
    <property type="entry name" value="METHYLTRANSFERASE"/>
    <property type="match status" value="1"/>
</dbReference>
<evidence type="ECO:0000259" key="4">
    <source>
        <dbReference type="Pfam" id="PF13649"/>
    </source>
</evidence>
<reference evidence="6" key="1">
    <citation type="journal article" date="2022" name="J Environ Chem Eng">
        <title>Biodegradation of petroleum oil using a constructed nonpathogenic and heavy metal-tolerant bacterial consortium isolated from marine sponges.</title>
        <authorList>
            <person name="Dechsakulwatana C."/>
            <person name="Rungsihiranrut A."/>
            <person name="Muangchinda C."/>
            <person name="Ningthoujam R."/>
            <person name="Klankeo P."/>
            <person name="Pinyakong O."/>
        </authorList>
    </citation>
    <scope>NUCLEOTIDE SEQUENCE [LARGE SCALE GENOMIC DNA]</scope>
    <source>
        <strain evidence="6">MO2-4</strain>
    </source>
</reference>
<name>A0ABU3ZRI1_9SPHN</name>
<comment type="caution">
    <text evidence="5">The sequence shown here is derived from an EMBL/GenBank/DDBJ whole genome shotgun (WGS) entry which is preliminary data.</text>
</comment>
<keyword evidence="1 5" id="KW-0489">Methyltransferase</keyword>
<gene>
    <name evidence="5" type="ORF">O0R41_00705</name>
</gene>
<organism evidence="5 6">
    <name type="scientific">Sphingobium naphthae</name>
    <dbReference type="NCBI Taxonomy" id="1886786"/>
    <lineage>
        <taxon>Bacteria</taxon>
        <taxon>Pseudomonadati</taxon>
        <taxon>Pseudomonadota</taxon>
        <taxon>Alphaproteobacteria</taxon>
        <taxon>Sphingomonadales</taxon>
        <taxon>Sphingomonadaceae</taxon>
        <taxon>Sphingobium</taxon>
    </lineage>
</organism>
<sequence>MKDDLTSASDDGALTASDWAGASGGRWLANLDSLERMIEPIGTALLSHAGYRQGESVVDIGCGGGWTTRQIARAVGPEGGVVGVDISPVLIGAARERARDEEIANIAFEVADAASVMPAGAPFDRLFSRFGSMFFAVPYAAFANLRRMLVNGGRLDIAVWAPPGENPWFTAMMSVLARHVELPPPVPRAPGPFALGETDYVRDLLGNAGFDEPDIIAWEGTQYIGGRGNGAEEAASFTLESLHIGDLIKNLDPSGQAAVRDDLIRMFAGRETPEGVGLPSKALFVTAYAGRTA</sequence>